<dbReference type="AlphaFoldDB" id="A0A9W8HTA0"/>
<dbReference type="InterPro" id="IPR057326">
    <property type="entry name" value="KR_dom"/>
</dbReference>
<gene>
    <name evidence="14" type="primary">TSC10</name>
    <name evidence="14" type="ORF">H4R20_004668</name>
</gene>
<comment type="pathway">
    <text evidence="3">Sphingolipid metabolism.</text>
</comment>
<keyword evidence="15" id="KW-1185">Reference proteome</keyword>
<organism evidence="14 15">
    <name type="scientific">Coemansia guatemalensis</name>
    <dbReference type="NCBI Taxonomy" id="2761395"/>
    <lineage>
        <taxon>Eukaryota</taxon>
        <taxon>Fungi</taxon>
        <taxon>Fungi incertae sedis</taxon>
        <taxon>Zoopagomycota</taxon>
        <taxon>Kickxellomycotina</taxon>
        <taxon>Kickxellomycetes</taxon>
        <taxon>Kickxellales</taxon>
        <taxon>Kickxellaceae</taxon>
        <taxon>Coemansia</taxon>
    </lineage>
</organism>
<dbReference type="PANTHER" id="PTHR43550:SF3">
    <property type="entry name" value="3-KETODIHYDROSPHINGOSINE REDUCTASE"/>
    <property type="match status" value="1"/>
</dbReference>
<comment type="caution">
    <text evidence="14">The sequence shown here is derived from an EMBL/GenBank/DDBJ whole genome shotgun (WGS) entry which is preliminary data.</text>
</comment>
<keyword evidence="12" id="KW-0472">Membrane</keyword>
<feature type="transmembrane region" description="Helical" evidence="12">
    <location>
        <begin position="177"/>
        <end position="197"/>
    </location>
</feature>
<dbReference type="GO" id="GO:0006666">
    <property type="term" value="P:3-keto-sphinganine metabolic process"/>
    <property type="evidence" value="ECO:0007669"/>
    <property type="project" value="InterPro"/>
</dbReference>
<evidence type="ECO:0000256" key="10">
    <source>
        <dbReference type="ARBA" id="ARBA00044737"/>
    </source>
</evidence>
<evidence type="ECO:0000256" key="1">
    <source>
        <dbReference type="ARBA" id="ARBA00004240"/>
    </source>
</evidence>
<dbReference type="PRINTS" id="PR00081">
    <property type="entry name" value="GDHRDH"/>
</dbReference>
<name>A0A9W8HTA0_9FUNG</name>
<keyword evidence="6" id="KW-0746">Sphingolipid metabolism</keyword>
<dbReference type="Gene3D" id="3.40.50.720">
    <property type="entry name" value="NAD(P)-binding Rossmann-like Domain"/>
    <property type="match status" value="1"/>
</dbReference>
<sequence length="333" mass="36178">MDDWRVGLITTFSVLAGLLALGVANEAYVRLSAPKIKVRGKHCYVTGGSQGLGKCVAQDLARRGANVTIVARREEVLKEAAREIKACALDPKQQQIEYVVADVTSPSAAVEAIEAAVSKQNQPIEYLFNVAGISNPGVFLDQSPELIRKTMDLNYFGTVYTTHEVAKRMVAGNIKGGHIVMVSSVLGFFGLVGYGAYCPTKFAVRGLAEALRVELQAHDINVHCYFPGTIFTPGYDLENLTKPAITKEIEGADEGMTPEKCSEGMFKGLERGEFSITTDPIGMLLRCGTRGVMPNNNFMLDSVLSGLSWIIFAVWRVVVDRAVISHASKQKSK</sequence>
<dbReference type="OrthoDB" id="10267115at2759"/>
<evidence type="ECO:0000313" key="15">
    <source>
        <dbReference type="Proteomes" id="UP001140094"/>
    </source>
</evidence>
<dbReference type="FunFam" id="3.40.50.720:FF:000468">
    <property type="entry name" value="Short-chain dehydrogenase, putative"/>
    <property type="match status" value="1"/>
</dbReference>
<keyword evidence="8" id="KW-0443">Lipid metabolism</keyword>
<dbReference type="CDD" id="cd08939">
    <property type="entry name" value="KDSR-like_SDR_c"/>
    <property type="match status" value="1"/>
</dbReference>
<dbReference type="EMBL" id="JANBUO010001306">
    <property type="protein sequence ID" value="KAJ2798847.1"/>
    <property type="molecule type" value="Genomic_DNA"/>
</dbReference>
<dbReference type="GO" id="GO:0030148">
    <property type="term" value="P:sphingolipid biosynthetic process"/>
    <property type="evidence" value="ECO:0007669"/>
    <property type="project" value="InterPro"/>
</dbReference>
<evidence type="ECO:0000256" key="12">
    <source>
        <dbReference type="SAM" id="Phobius"/>
    </source>
</evidence>
<dbReference type="InterPro" id="IPR045022">
    <property type="entry name" value="KDSR-like"/>
</dbReference>
<dbReference type="SMART" id="SM00822">
    <property type="entry name" value="PKS_KR"/>
    <property type="match status" value="1"/>
</dbReference>
<dbReference type="PANTHER" id="PTHR43550">
    <property type="entry name" value="3-KETODIHYDROSPHINGOSINE REDUCTASE"/>
    <property type="match status" value="1"/>
</dbReference>
<dbReference type="InterPro" id="IPR002347">
    <property type="entry name" value="SDR_fam"/>
</dbReference>
<comment type="function">
    <text evidence="10">Catalyzes the reduction of 3'-oxosphinganine (3-ketodihydrosphingosine/KDS) to sphinganine (dihydrosphingosine/DHS), the second step of de novo sphingolipid biosynthesis.</text>
</comment>
<comment type="pathway">
    <text evidence="2">Lipid metabolism; sphingolipid metabolism.</text>
</comment>
<protein>
    <recommendedName>
        <fullName evidence="9">3-dehydrosphinganine reductase</fullName>
        <ecNumber evidence="9">1.1.1.102</ecNumber>
    </recommendedName>
</protein>
<evidence type="ECO:0000256" key="7">
    <source>
        <dbReference type="ARBA" id="ARBA00023002"/>
    </source>
</evidence>
<keyword evidence="12" id="KW-0812">Transmembrane</keyword>
<keyword evidence="5" id="KW-0521">NADP</keyword>
<evidence type="ECO:0000256" key="3">
    <source>
        <dbReference type="ARBA" id="ARBA00004991"/>
    </source>
</evidence>
<reference evidence="14" key="1">
    <citation type="submission" date="2022-07" db="EMBL/GenBank/DDBJ databases">
        <title>Phylogenomic reconstructions and comparative analyses of Kickxellomycotina fungi.</title>
        <authorList>
            <person name="Reynolds N.K."/>
            <person name="Stajich J.E."/>
            <person name="Barry K."/>
            <person name="Grigoriev I.V."/>
            <person name="Crous P."/>
            <person name="Smith M.E."/>
        </authorList>
    </citation>
    <scope>NUCLEOTIDE SEQUENCE</scope>
    <source>
        <strain evidence="14">NRRL 1565</strain>
    </source>
</reference>
<proteinExistence type="predicted"/>
<dbReference type="InterPro" id="IPR036291">
    <property type="entry name" value="NAD(P)-bd_dom_sf"/>
</dbReference>
<comment type="subcellular location">
    <subcellularLocation>
        <location evidence="1">Endoplasmic reticulum</location>
    </subcellularLocation>
</comment>
<feature type="domain" description="Ketoreductase" evidence="13">
    <location>
        <begin position="41"/>
        <end position="223"/>
    </location>
</feature>
<feature type="transmembrane region" description="Helical" evidence="12">
    <location>
        <begin position="303"/>
        <end position="324"/>
    </location>
</feature>
<evidence type="ECO:0000256" key="8">
    <source>
        <dbReference type="ARBA" id="ARBA00023098"/>
    </source>
</evidence>
<dbReference type="Pfam" id="PF00106">
    <property type="entry name" value="adh_short"/>
    <property type="match status" value="1"/>
</dbReference>
<evidence type="ECO:0000256" key="9">
    <source>
        <dbReference type="ARBA" id="ARBA00026112"/>
    </source>
</evidence>
<evidence type="ECO:0000256" key="2">
    <source>
        <dbReference type="ARBA" id="ARBA00004760"/>
    </source>
</evidence>
<accession>A0A9W8HTA0</accession>
<evidence type="ECO:0000259" key="13">
    <source>
        <dbReference type="SMART" id="SM00822"/>
    </source>
</evidence>
<dbReference type="SUPFAM" id="SSF51735">
    <property type="entry name" value="NAD(P)-binding Rossmann-fold domains"/>
    <property type="match status" value="1"/>
</dbReference>
<dbReference type="Proteomes" id="UP001140094">
    <property type="component" value="Unassembled WGS sequence"/>
</dbReference>
<dbReference type="GO" id="GO:0047560">
    <property type="term" value="F:3-dehydrosphinganine reductase activity"/>
    <property type="evidence" value="ECO:0007669"/>
    <property type="project" value="UniProtKB-EC"/>
</dbReference>
<evidence type="ECO:0000256" key="11">
    <source>
        <dbReference type="ARBA" id="ARBA00048930"/>
    </source>
</evidence>
<keyword evidence="4" id="KW-0256">Endoplasmic reticulum</keyword>
<feature type="transmembrane region" description="Helical" evidence="12">
    <location>
        <begin position="6"/>
        <end position="29"/>
    </location>
</feature>
<comment type="catalytic activity">
    <reaction evidence="11">
        <text>sphinganine + NADP(+) = 3-oxosphinganine + NADPH + H(+)</text>
        <dbReference type="Rhea" id="RHEA:22640"/>
        <dbReference type="ChEBI" id="CHEBI:15378"/>
        <dbReference type="ChEBI" id="CHEBI:57783"/>
        <dbReference type="ChEBI" id="CHEBI:57817"/>
        <dbReference type="ChEBI" id="CHEBI:58299"/>
        <dbReference type="ChEBI" id="CHEBI:58349"/>
        <dbReference type="EC" id="1.1.1.102"/>
    </reaction>
    <physiologicalReaction direction="right-to-left" evidence="11">
        <dbReference type="Rhea" id="RHEA:22642"/>
    </physiologicalReaction>
</comment>
<evidence type="ECO:0000313" key="14">
    <source>
        <dbReference type="EMBL" id="KAJ2798847.1"/>
    </source>
</evidence>
<keyword evidence="12" id="KW-1133">Transmembrane helix</keyword>
<evidence type="ECO:0000256" key="4">
    <source>
        <dbReference type="ARBA" id="ARBA00022824"/>
    </source>
</evidence>
<evidence type="ECO:0000256" key="5">
    <source>
        <dbReference type="ARBA" id="ARBA00022857"/>
    </source>
</evidence>
<dbReference type="EC" id="1.1.1.102" evidence="9"/>
<keyword evidence="7" id="KW-0560">Oxidoreductase</keyword>
<dbReference type="GO" id="GO:0005789">
    <property type="term" value="C:endoplasmic reticulum membrane"/>
    <property type="evidence" value="ECO:0007669"/>
    <property type="project" value="TreeGrafter"/>
</dbReference>
<evidence type="ECO:0000256" key="6">
    <source>
        <dbReference type="ARBA" id="ARBA00022919"/>
    </source>
</evidence>